<name>A0ABX3HXI8_9BACL</name>
<comment type="caution">
    <text evidence="2">The sequence shown here is derived from an EMBL/GenBank/DDBJ whole genome shotgun (WGS) entry which is preliminary data.</text>
</comment>
<organism evidence="2 3">
    <name type="scientific">Paenibacillus odorifer</name>
    <dbReference type="NCBI Taxonomy" id="189426"/>
    <lineage>
        <taxon>Bacteria</taxon>
        <taxon>Bacillati</taxon>
        <taxon>Bacillota</taxon>
        <taxon>Bacilli</taxon>
        <taxon>Bacillales</taxon>
        <taxon>Paenibacillaceae</taxon>
        <taxon>Paenibacillus</taxon>
    </lineage>
</organism>
<dbReference type="Proteomes" id="UP000187313">
    <property type="component" value="Unassembled WGS sequence"/>
</dbReference>
<feature type="domain" description="YhfM-like" evidence="1">
    <location>
        <begin position="27"/>
        <end position="128"/>
    </location>
</feature>
<dbReference type="Pfam" id="PF26353">
    <property type="entry name" value="YhfM"/>
    <property type="match status" value="1"/>
</dbReference>
<evidence type="ECO:0000313" key="2">
    <source>
        <dbReference type="EMBL" id="OMD55307.1"/>
    </source>
</evidence>
<keyword evidence="3" id="KW-1185">Reference proteome</keyword>
<dbReference type="EMBL" id="MPTD01000002">
    <property type="protein sequence ID" value="OMD55307.1"/>
    <property type="molecule type" value="Genomic_DNA"/>
</dbReference>
<evidence type="ECO:0000313" key="3">
    <source>
        <dbReference type="Proteomes" id="UP000187313"/>
    </source>
</evidence>
<proteinExistence type="predicted"/>
<sequence>MKKISILSISIIFLLILIFVLVRPKQDIISVNLVSETTEITYTDSESIQIFDDAIRTVKKVRGSVDVGGPPTYRMTVTYANSEVVEYSLYMNFKTKNGFLIKKSNSEKMLDLKDHNSEELADLLSKENRE</sequence>
<dbReference type="RefSeq" id="WP_076298348.1">
    <property type="nucleotide sequence ID" value="NZ_MPTD01000002.1"/>
</dbReference>
<evidence type="ECO:0000259" key="1">
    <source>
        <dbReference type="Pfam" id="PF26353"/>
    </source>
</evidence>
<reference evidence="2 3" key="1">
    <citation type="submission" date="2016-10" db="EMBL/GenBank/DDBJ databases">
        <title>Paenibacillus species isolates.</title>
        <authorList>
            <person name="Beno S.M."/>
        </authorList>
    </citation>
    <scope>NUCLEOTIDE SEQUENCE [LARGE SCALE GENOMIC DNA]</scope>
    <source>
        <strain evidence="2 3">FSL R5-0923</strain>
    </source>
</reference>
<protein>
    <recommendedName>
        <fullName evidence="1">YhfM-like domain-containing protein</fullName>
    </recommendedName>
</protein>
<gene>
    <name evidence="2" type="ORF">BSK51_04440</name>
</gene>
<accession>A0ABX3HXI8</accession>
<dbReference type="InterPro" id="IPR058780">
    <property type="entry name" value="YhfM-like_dom"/>
</dbReference>